<evidence type="ECO:0000313" key="2">
    <source>
        <dbReference type="EMBL" id="APA98359.1"/>
    </source>
</evidence>
<dbReference type="Proteomes" id="UP000180166">
    <property type="component" value="Chromosome"/>
</dbReference>
<reference evidence="4" key="1">
    <citation type="submission" date="2015-07" db="EMBL/GenBank/DDBJ databases">
        <title>Nocardia seriolae U-1 whole genome shotgun sequence.</title>
        <authorList>
            <person name="Imajoh M."/>
            <person name="Fukumoto Y."/>
            <person name="Sukeda M."/>
            <person name="Yamane J."/>
            <person name="Yamasaki K."/>
            <person name="Shimizu M."/>
            <person name="Ohnishi K."/>
            <person name="Oshima S."/>
        </authorList>
    </citation>
    <scope>NUCLEOTIDE SEQUENCE [LARGE SCALE GENOMIC DNA]</scope>
    <source>
        <strain evidence="4">U-1</strain>
    </source>
</reference>
<dbReference type="EMBL" id="BBYQ01000068">
    <property type="protein sequence ID" value="GAP29946.1"/>
    <property type="molecule type" value="Genomic_DNA"/>
</dbReference>
<evidence type="ECO:0000313" key="5">
    <source>
        <dbReference type="Proteomes" id="UP000180166"/>
    </source>
</evidence>
<accession>A0A0B8N7W9</accession>
<feature type="transmembrane region" description="Helical" evidence="1">
    <location>
        <begin position="139"/>
        <end position="158"/>
    </location>
</feature>
<gene>
    <name evidence="2" type="ORF">NS506_04311</name>
    <name evidence="3" type="ORF">NSK11_contig00068-0036</name>
</gene>
<dbReference type="Proteomes" id="UP000037179">
    <property type="component" value="Unassembled WGS sequence"/>
</dbReference>
<keyword evidence="1" id="KW-0812">Transmembrane</keyword>
<dbReference type="RefSeq" id="WP_071344098.1">
    <property type="nucleotide sequence ID" value="NZ_AP028458.1"/>
</dbReference>
<keyword evidence="1" id="KW-1133">Transmembrane helix</keyword>
<proteinExistence type="predicted"/>
<protein>
    <submittedName>
        <fullName evidence="3">Uncharacterized protein</fullName>
    </submittedName>
</protein>
<keyword evidence="4" id="KW-1185">Reference proteome</keyword>
<dbReference type="KEGG" id="nsr:NS506_04311"/>
<keyword evidence="1" id="KW-0472">Membrane</keyword>
<reference evidence="2 5" key="3">
    <citation type="submission" date="2016-10" db="EMBL/GenBank/DDBJ databases">
        <title>Genome sequence of Nocardia seriolae strain EM150506, isolated from Anguila japonica.</title>
        <authorList>
            <person name="Han H.-J."/>
        </authorList>
    </citation>
    <scope>NUCLEOTIDE SEQUENCE [LARGE SCALE GENOMIC DNA]</scope>
    <source>
        <strain evidence="2 5">EM150506</strain>
    </source>
</reference>
<organism evidence="3 4">
    <name type="scientific">Nocardia seriolae</name>
    <dbReference type="NCBI Taxonomy" id="37332"/>
    <lineage>
        <taxon>Bacteria</taxon>
        <taxon>Bacillati</taxon>
        <taxon>Actinomycetota</taxon>
        <taxon>Actinomycetes</taxon>
        <taxon>Mycobacteriales</taxon>
        <taxon>Nocardiaceae</taxon>
        <taxon>Nocardia</taxon>
    </lineage>
</organism>
<reference evidence="3 4" key="2">
    <citation type="journal article" date="2016" name="Genome Announc.">
        <title>Draft Genome Sequence of Erythromycin- and Oxytetracycline-Sensitive Nocardia seriolae Strain U-1 (NBRC 110359).</title>
        <authorList>
            <person name="Imajoh M."/>
            <person name="Sukeda M."/>
            <person name="Shimizu M."/>
            <person name="Yamane J."/>
            <person name="Ohnishi K."/>
            <person name="Oshima S."/>
        </authorList>
    </citation>
    <scope>NUCLEOTIDE SEQUENCE [LARGE SCALE GENOMIC DNA]</scope>
    <source>
        <strain evidence="3 4">U-1</strain>
    </source>
</reference>
<sequence length="166" mass="17625">MQGFDMDNRWDESESAVACVADVSVDGGAVVPMMGLLAGNGELVIPTDWDDPPVADGVGHVIRIELRPPWIRLGPGRVQSVLEGCHTWRLGYGSAGIEAREGDPKPAHVIVTALVPGSVRASTSDAEPAHNNGVTRQQVVLSCAGALLVGFVVGWLILRIRRSEAR</sequence>
<evidence type="ECO:0000313" key="3">
    <source>
        <dbReference type="EMBL" id="GAP29946.1"/>
    </source>
</evidence>
<name>A0A0B8N7W9_9NOCA</name>
<evidence type="ECO:0000256" key="1">
    <source>
        <dbReference type="SAM" id="Phobius"/>
    </source>
</evidence>
<dbReference type="AlphaFoldDB" id="A0A0B8N7W9"/>
<dbReference type="EMBL" id="CP017839">
    <property type="protein sequence ID" value="APA98359.1"/>
    <property type="molecule type" value="Genomic_DNA"/>
</dbReference>
<evidence type="ECO:0000313" key="4">
    <source>
        <dbReference type="Proteomes" id="UP000037179"/>
    </source>
</evidence>